<dbReference type="Gene3D" id="3.20.20.450">
    <property type="entry name" value="EAL domain"/>
    <property type="match status" value="1"/>
</dbReference>
<dbReference type="SUPFAM" id="SSF55073">
    <property type="entry name" value="Nucleotide cyclase"/>
    <property type="match status" value="1"/>
</dbReference>
<dbReference type="InterPro" id="IPR003660">
    <property type="entry name" value="HAMP_dom"/>
</dbReference>
<accession>E6TUY9</accession>
<dbReference type="PROSITE" id="PS50887">
    <property type="entry name" value="GGDEF"/>
    <property type="match status" value="1"/>
</dbReference>
<comment type="subcellular location">
    <subcellularLocation>
        <location evidence="1">Cell membrane</location>
    </subcellularLocation>
</comment>
<feature type="domain" description="HAMP" evidence="6">
    <location>
        <begin position="275"/>
        <end position="328"/>
    </location>
</feature>
<keyword evidence="4" id="KW-1133">Transmembrane helix</keyword>
<dbReference type="InterPro" id="IPR007892">
    <property type="entry name" value="CHASE4"/>
</dbReference>
<dbReference type="Pfam" id="PF00563">
    <property type="entry name" value="EAL"/>
    <property type="match status" value="1"/>
</dbReference>
<dbReference type="NCBIfam" id="TIGR00254">
    <property type="entry name" value="GGDEF"/>
    <property type="match status" value="1"/>
</dbReference>
<dbReference type="PROSITE" id="PS50883">
    <property type="entry name" value="EAL"/>
    <property type="match status" value="1"/>
</dbReference>
<dbReference type="PANTHER" id="PTHR33121:SF70">
    <property type="entry name" value="SIGNALING PROTEIN YKOW"/>
    <property type="match status" value="1"/>
</dbReference>
<dbReference type="Pfam" id="PF05228">
    <property type="entry name" value="CHASE4"/>
    <property type="match status" value="1"/>
</dbReference>
<sequence>MKLKVKTAIVILSSVFTLLVILFISINPIMLSQYKQLELELVEQNNERVKSALNNELNRLKMIVRDYSVWDDTYQYMQDGNEQYINSNWVEDTFNTNNINFVVYISEEGELLYDQGYDAVTDSSVHIEELLDWEELQPFIFEQNSVIILGHEHPIFVASHQIYPSLQNAPANGVLLMGSVIDSTVVEALSATTQLPLELSLSQQYEESTVKLLNDELIQGNYFFPIEGTSLEGNLSFTLDRDVYQSGRRGLIGFFTLYALISLCLTAICIYSLDKFILSRFTTLSDQLKEIQQSRDLNKRIVVSGNDEISSLKRAINHMLYALFQSQTEIQKLALTDELTGLSNRNDFRSRFEVMVKAEAQQRIAILFIDIDLFKRINDALGHYVGDTVIKETSKKLKENIPPDAIVGRWGGDEFIVALPFEEEREVVTLSKQLLLDIARPIVMKGYTFEITSSIGISTAPNDAKEPEDLIRQADIAMYEAKRHGKNQYRFYQDVAKYAYFNHYVSLENDLRYALQNNEFNIYYQPIMNADGNVLGVEALLRWENRDKGMIPPDKFIPVAEELGMMPFIGKWVLKESIRQVKRWHELGYEDISLSVNVSKTQLVSNDFCSIVKTTLEECDFPPELLVLEITESDVAIYMEKLTLASKVLTEMGVKISLDDFGMGASSLHYLKEIFVDQLKIDRSFVNGIPSDSFDSALLSGIVTLCKKLKIEVVAEGIETEEQYIYLKEDNISLQGYYFSKPLPKDEVEMFIIEKNNSIENR</sequence>
<dbReference type="AlphaFoldDB" id="E6TUY9"/>
<dbReference type="GO" id="GO:0071111">
    <property type="term" value="F:cyclic-guanylate-specific phosphodiesterase activity"/>
    <property type="evidence" value="ECO:0007669"/>
    <property type="project" value="InterPro"/>
</dbReference>
<reference evidence="8 9" key="1">
    <citation type="submission" date="2010-12" db="EMBL/GenBank/DDBJ databases">
        <title>Complete sequence of Bacillus cellulosilyticus DSM 2522.</title>
        <authorList>
            <consortium name="US DOE Joint Genome Institute"/>
            <person name="Lucas S."/>
            <person name="Copeland A."/>
            <person name="Lapidus A."/>
            <person name="Cheng J.-F."/>
            <person name="Bruce D."/>
            <person name="Goodwin L."/>
            <person name="Pitluck S."/>
            <person name="Chertkov O."/>
            <person name="Detter J.C."/>
            <person name="Han C."/>
            <person name="Tapia R."/>
            <person name="Land M."/>
            <person name="Hauser L."/>
            <person name="Jeffries C."/>
            <person name="Kyrpides N."/>
            <person name="Ivanova N."/>
            <person name="Mikhailova N."/>
            <person name="Brumm P."/>
            <person name="Mead D."/>
            <person name="Woyke T."/>
        </authorList>
    </citation>
    <scope>NUCLEOTIDE SEQUENCE [LARGE SCALE GENOMIC DNA]</scope>
    <source>
        <strain evidence="9">ATCC 21833 / DSM 2522 / FERM P-1141 / JCM 9156 / N-4</strain>
    </source>
</reference>
<evidence type="ECO:0000259" key="5">
    <source>
        <dbReference type="PROSITE" id="PS50883"/>
    </source>
</evidence>
<dbReference type="PANTHER" id="PTHR33121">
    <property type="entry name" value="CYCLIC DI-GMP PHOSPHODIESTERASE PDEF"/>
    <property type="match status" value="1"/>
</dbReference>
<proteinExistence type="predicted"/>
<dbReference type="eggNOG" id="COG5001">
    <property type="taxonomic scope" value="Bacteria"/>
</dbReference>
<dbReference type="PROSITE" id="PS50885">
    <property type="entry name" value="HAMP"/>
    <property type="match status" value="1"/>
</dbReference>
<evidence type="ECO:0000259" key="6">
    <source>
        <dbReference type="PROSITE" id="PS50885"/>
    </source>
</evidence>
<gene>
    <name evidence="8" type="ordered locus">Bcell_0285</name>
</gene>
<evidence type="ECO:0000256" key="2">
    <source>
        <dbReference type="ARBA" id="ARBA00022475"/>
    </source>
</evidence>
<keyword evidence="2" id="KW-1003">Cell membrane</keyword>
<dbReference type="Pfam" id="PF00990">
    <property type="entry name" value="GGDEF"/>
    <property type="match status" value="1"/>
</dbReference>
<dbReference type="InterPro" id="IPR001633">
    <property type="entry name" value="EAL_dom"/>
</dbReference>
<dbReference type="GO" id="GO:0007165">
    <property type="term" value="P:signal transduction"/>
    <property type="evidence" value="ECO:0007669"/>
    <property type="project" value="InterPro"/>
</dbReference>
<evidence type="ECO:0000256" key="3">
    <source>
        <dbReference type="ARBA" id="ARBA00023136"/>
    </source>
</evidence>
<evidence type="ECO:0000313" key="9">
    <source>
        <dbReference type="Proteomes" id="UP000001401"/>
    </source>
</evidence>
<dbReference type="SMART" id="SM00267">
    <property type="entry name" value="GGDEF"/>
    <property type="match status" value="1"/>
</dbReference>
<name>E6TUY9_EVAC2</name>
<dbReference type="InterPro" id="IPR029787">
    <property type="entry name" value="Nucleotide_cyclase"/>
</dbReference>
<dbReference type="Pfam" id="PF00672">
    <property type="entry name" value="HAMP"/>
    <property type="match status" value="1"/>
</dbReference>
<keyword evidence="3 4" id="KW-0472">Membrane</keyword>
<dbReference type="EMBL" id="CP002394">
    <property type="protein sequence ID" value="ADU28572.1"/>
    <property type="molecule type" value="Genomic_DNA"/>
</dbReference>
<feature type="domain" description="EAL" evidence="5">
    <location>
        <begin position="504"/>
        <end position="756"/>
    </location>
</feature>
<evidence type="ECO:0000313" key="8">
    <source>
        <dbReference type="EMBL" id="ADU28572.1"/>
    </source>
</evidence>
<feature type="transmembrane region" description="Helical" evidence="4">
    <location>
        <begin position="6"/>
        <end position="26"/>
    </location>
</feature>
<protein>
    <submittedName>
        <fullName evidence="8">Diguanylate cyclase/phosphodiesterase with extracellular sensor</fullName>
    </submittedName>
</protein>
<feature type="domain" description="GGDEF" evidence="7">
    <location>
        <begin position="362"/>
        <end position="494"/>
    </location>
</feature>
<dbReference type="SMART" id="SM00304">
    <property type="entry name" value="HAMP"/>
    <property type="match status" value="1"/>
</dbReference>
<dbReference type="InterPro" id="IPR043128">
    <property type="entry name" value="Rev_trsase/Diguanyl_cyclase"/>
</dbReference>
<dbReference type="CDD" id="cd01948">
    <property type="entry name" value="EAL"/>
    <property type="match status" value="1"/>
</dbReference>
<keyword evidence="9" id="KW-1185">Reference proteome</keyword>
<feature type="transmembrane region" description="Helical" evidence="4">
    <location>
        <begin position="251"/>
        <end position="273"/>
    </location>
</feature>
<dbReference type="SUPFAM" id="SSF141868">
    <property type="entry name" value="EAL domain-like"/>
    <property type="match status" value="1"/>
</dbReference>
<keyword evidence="4" id="KW-0812">Transmembrane</keyword>
<evidence type="ECO:0000259" key="7">
    <source>
        <dbReference type="PROSITE" id="PS50887"/>
    </source>
</evidence>
<dbReference type="Proteomes" id="UP000001401">
    <property type="component" value="Chromosome"/>
</dbReference>
<dbReference type="FunFam" id="3.30.70.270:FF:000001">
    <property type="entry name" value="Diguanylate cyclase domain protein"/>
    <property type="match status" value="1"/>
</dbReference>
<dbReference type="InterPro" id="IPR050706">
    <property type="entry name" value="Cyclic-di-GMP_PDE-like"/>
</dbReference>
<dbReference type="STRING" id="649639.Bcell_0285"/>
<dbReference type="CDD" id="cd01949">
    <property type="entry name" value="GGDEF"/>
    <property type="match status" value="1"/>
</dbReference>
<evidence type="ECO:0000256" key="4">
    <source>
        <dbReference type="SAM" id="Phobius"/>
    </source>
</evidence>
<dbReference type="InterPro" id="IPR000160">
    <property type="entry name" value="GGDEF_dom"/>
</dbReference>
<dbReference type="Gene3D" id="6.10.340.10">
    <property type="match status" value="1"/>
</dbReference>
<dbReference type="GO" id="GO:0005886">
    <property type="term" value="C:plasma membrane"/>
    <property type="evidence" value="ECO:0007669"/>
    <property type="project" value="UniProtKB-SubCell"/>
</dbReference>
<dbReference type="KEGG" id="bco:Bcell_0285"/>
<dbReference type="SMART" id="SM00052">
    <property type="entry name" value="EAL"/>
    <property type="match status" value="1"/>
</dbReference>
<dbReference type="CDD" id="cd06225">
    <property type="entry name" value="HAMP"/>
    <property type="match status" value="1"/>
</dbReference>
<dbReference type="RefSeq" id="WP_013486913.1">
    <property type="nucleotide sequence ID" value="NC_014829.1"/>
</dbReference>
<dbReference type="Gene3D" id="3.30.70.270">
    <property type="match status" value="1"/>
</dbReference>
<dbReference type="InterPro" id="IPR035919">
    <property type="entry name" value="EAL_sf"/>
</dbReference>
<evidence type="ECO:0000256" key="1">
    <source>
        <dbReference type="ARBA" id="ARBA00004236"/>
    </source>
</evidence>
<dbReference type="OrthoDB" id="9759607at2"/>
<dbReference type="HOGENOM" id="CLU_000445_70_46_9"/>
<organism evidence="8 9">
    <name type="scientific">Evansella cellulosilytica (strain ATCC 21833 / DSM 2522 / FERM P-1141 / JCM 9156 / N-4)</name>
    <name type="common">Bacillus cellulosilyticus</name>
    <dbReference type="NCBI Taxonomy" id="649639"/>
    <lineage>
        <taxon>Bacteria</taxon>
        <taxon>Bacillati</taxon>
        <taxon>Bacillota</taxon>
        <taxon>Bacilli</taxon>
        <taxon>Bacillales</taxon>
        <taxon>Bacillaceae</taxon>
        <taxon>Evansella</taxon>
    </lineage>
</organism>